<reference evidence="4 5" key="1">
    <citation type="submission" date="2012-05" db="EMBL/GenBank/DDBJ databases">
        <title>Finished chromosome of genome of Chamaesiphon sp. PCC 6605.</title>
        <authorList>
            <consortium name="US DOE Joint Genome Institute"/>
            <person name="Gugger M."/>
            <person name="Coursin T."/>
            <person name="Rippka R."/>
            <person name="Tandeau De Marsac N."/>
            <person name="Huntemann M."/>
            <person name="Wei C.-L."/>
            <person name="Han J."/>
            <person name="Detter J.C."/>
            <person name="Han C."/>
            <person name="Tapia R."/>
            <person name="Chen A."/>
            <person name="Kyrpides N."/>
            <person name="Mavromatis K."/>
            <person name="Markowitz V."/>
            <person name="Szeto E."/>
            <person name="Ivanova N."/>
            <person name="Pagani I."/>
            <person name="Pati A."/>
            <person name="Goodwin L."/>
            <person name="Nordberg H.P."/>
            <person name="Cantor M.N."/>
            <person name="Hua S.X."/>
            <person name="Woyke T."/>
            <person name="Kerfeld C.A."/>
        </authorList>
    </citation>
    <scope>NUCLEOTIDE SEQUENCE [LARGE SCALE GENOMIC DNA]</scope>
    <source>
        <strain evidence="5">ATCC 27169 / PCC 6605</strain>
    </source>
</reference>
<proteinExistence type="predicted"/>
<dbReference type="PANTHER" id="PTHR44591">
    <property type="entry name" value="STRESS RESPONSE REGULATOR PROTEIN 1"/>
    <property type="match status" value="1"/>
</dbReference>
<dbReference type="GO" id="GO:0003677">
    <property type="term" value="F:DNA binding"/>
    <property type="evidence" value="ECO:0007669"/>
    <property type="project" value="UniProtKB-KW"/>
</dbReference>
<dbReference type="PROSITE" id="PS50110">
    <property type="entry name" value="RESPONSE_REGULATORY"/>
    <property type="match status" value="1"/>
</dbReference>
<dbReference type="eggNOG" id="COG0745">
    <property type="taxonomic scope" value="Bacteria"/>
</dbReference>
<dbReference type="RefSeq" id="WP_015161118.1">
    <property type="nucleotide sequence ID" value="NC_019697.1"/>
</dbReference>
<accession>K9UKN0</accession>
<feature type="domain" description="Response regulatory" evidence="3">
    <location>
        <begin position="5"/>
        <end position="122"/>
    </location>
</feature>
<name>K9UKN0_CHAP6</name>
<dbReference type="STRING" id="1173020.Cha6605_4050"/>
<dbReference type="SMART" id="SM00448">
    <property type="entry name" value="REC"/>
    <property type="match status" value="1"/>
</dbReference>
<evidence type="ECO:0000313" key="4">
    <source>
        <dbReference type="EMBL" id="AFY95006.1"/>
    </source>
</evidence>
<dbReference type="KEGG" id="cmp:Cha6605_4050"/>
<evidence type="ECO:0000259" key="3">
    <source>
        <dbReference type="PROSITE" id="PS50110"/>
    </source>
</evidence>
<evidence type="ECO:0000313" key="5">
    <source>
        <dbReference type="Proteomes" id="UP000010366"/>
    </source>
</evidence>
<keyword evidence="1 2" id="KW-0597">Phosphoprotein</keyword>
<gene>
    <name evidence="4" type="ORF">Cha6605_4050</name>
</gene>
<organism evidence="4 5">
    <name type="scientific">Chamaesiphon minutus (strain ATCC 27169 / PCC 6605)</name>
    <dbReference type="NCBI Taxonomy" id="1173020"/>
    <lineage>
        <taxon>Bacteria</taxon>
        <taxon>Bacillati</taxon>
        <taxon>Cyanobacteriota</taxon>
        <taxon>Cyanophyceae</taxon>
        <taxon>Gomontiellales</taxon>
        <taxon>Chamaesiphonaceae</taxon>
        <taxon>Chamaesiphon</taxon>
    </lineage>
</organism>
<dbReference type="InterPro" id="IPR050595">
    <property type="entry name" value="Bact_response_regulator"/>
</dbReference>
<dbReference type="OrthoDB" id="468357at2"/>
<dbReference type="EMBL" id="CP003600">
    <property type="protein sequence ID" value="AFY95006.1"/>
    <property type="molecule type" value="Genomic_DNA"/>
</dbReference>
<dbReference type="Gene3D" id="3.40.50.2300">
    <property type="match status" value="1"/>
</dbReference>
<dbReference type="PANTHER" id="PTHR44591:SF22">
    <property type="entry name" value="CHEY SUBFAMILY"/>
    <property type="match status" value="1"/>
</dbReference>
<dbReference type="InterPro" id="IPR011006">
    <property type="entry name" value="CheY-like_superfamily"/>
</dbReference>
<evidence type="ECO:0000256" key="2">
    <source>
        <dbReference type="PROSITE-ProRule" id="PRU00169"/>
    </source>
</evidence>
<evidence type="ECO:0000256" key="1">
    <source>
        <dbReference type="ARBA" id="ARBA00022553"/>
    </source>
</evidence>
<dbReference type="Proteomes" id="UP000010366">
    <property type="component" value="Chromosome"/>
</dbReference>
<feature type="modified residue" description="4-aspartylphosphate" evidence="2">
    <location>
        <position position="55"/>
    </location>
</feature>
<sequence length="124" mass="13598">MEHKRLLTIDDEEAIQIVVKFGISMTAEWEVLSASNGKMGIETAERELPDAILLDVMMPEMDGIATFKALQANPITAGIPVIFLTAKAQTAERRQFSDLGVSGTIAKPFNSLDLPARIAKILNW</sequence>
<protein>
    <submittedName>
        <fullName evidence="4">Response regulator with CheY-like receiver domain and winged-helix DNA-binding domain</fullName>
    </submittedName>
</protein>
<dbReference type="GO" id="GO:0000160">
    <property type="term" value="P:phosphorelay signal transduction system"/>
    <property type="evidence" value="ECO:0007669"/>
    <property type="project" value="InterPro"/>
</dbReference>
<dbReference type="AlphaFoldDB" id="K9UKN0"/>
<keyword evidence="5" id="KW-1185">Reference proteome</keyword>
<dbReference type="SUPFAM" id="SSF52172">
    <property type="entry name" value="CheY-like"/>
    <property type="match status" value="1"/>
</dbReference>
<keyword evidence="4" id="KW-0238">DNA-binding</keyword>
<dbReference type="Pfam" id="PF00072">
    <property type="entry name" value="Response_reg"/>
    <property type="match status" value="1"/>
</dbReference>
<dbReference type="InterPro" id="IPR001789">
    <property type="entry name" value="Sig_transdc_resp-reg_receiver"/>
</dbReference>
<dbReference type="CDD" id="cd17552">
    <property type="entry name" value="REC_RR468-like"/>
    <property type="match status" value="1"/>
</dbReference>
<dbReference type="HOGENOM" id="CLU_000445_69_17_3"/>